<evidence type="ECO:0000313" key="2">
    <source>
        <dbReference type="Proteomes" id="UP000524246"/>
    </source>
</evidence>
<gene>
    <name evidence="1" type="ORF">GYA55_04840</name>
</gene>
<dbReference type="EMBL" id="JAAZON010000204">
    <property type="protein sequence ID" value="NMC62476.1"/>
    <property type="molecule type" value="Genomic_DNA"/>
</dbReference>
<name>A0A7X9FQU4_9DELT</name>
<organism evidence="1 2">
    <name type="scientific">SAR324 cluster bacterium</name>
    <dbReference type="NCBI Taxonomy" id="2024889"/>
    <lineage>
        <taxon>Bacteria</taxon>
        <taxon>Deltaproteobacteria</taxon>
        <taxon>SAR324 cluster</taxon>
    </lineage>
</organism>
<comment type="caution">
    <text evidence="1">The sequence shown here is derived from an EMBL/GenBank/DDBJ whole genome shotgun (WGS) entry which is preliminary data.</text>
</comment>
<accession>A0A7X9FQU4</accession>
<reference evidence="1 2" key="1">
    <citation type="journal article" date="2020" name="Biotechnol. Biofuels">
        <title>New insights from the biogas microbiome by comprehensive genome-resolved metagenomics of nearly 1600 species originating from multiple anaerobic digesters.</title>
        <authorList>
            <person name="Campanaro S."/>
            <person name="Treu L."/>
            <person name="Rodriguez-R L.M."/>
            <person name="Kovalovszki A."/>
            <person name="Ziels R.M."/>
            <person name="Maus I."/>
            <person name="Zhu X."/>
            <person name="Kougias P.G."/>
            <person name="Basile A."/>
            <person name="Luo G."/>
            <person name="Schluter A."/>
            <person name="Konstantinidis K.T."/>
            <person name="Angelidaki I."/>
        </authorList>
    </citation>
    <scope>NUCLEOTIDE SEQUENCE [LARGE SCALE GENOMIC DNA]</scope>
    <source>
        <strain evidence="1">AS27yjCOA_65</strain>
    </source>
</reference>
<proteinExistence type="predicted"/>
<protein>
    <submittedName>
        <fullName evidence="1">Uncharacterized protein</fullName>
    </submittedName>
</protein>
<dbReference type="Proteomes" id="UP000524246">
    <property type="component" value="Unassembled WGS sequence"/>
</dbReference>
<evidence type="ECO:0000313" key="1">
    <source>
        <dbReference type="EMBL" id="NMC62476.1"/>
    </source>
</evidence>
<dbReference type="AlphaFoldDB" id="A0A7X9FQU4"/>
<sequence length="113" mass="13255">MNDYLNATIENDEFGIFDHPNVTGTPERRLLLAILERALLDYVGNDEKEALEAEDWIFSETNPIHPYNPFSFFWICEQLDLNIKKTLRKIQKMPKRGTNRLAPWYLTKQKAVA</sequence>